<dbReference type="KEGG" id="acm:AciX9_3999"/>
<evidence type="ECO:0000313" key="2">
    <source>
        <dbReference type="Proteomes" id="UP000000343"/>
    </source>
</evidence>
<dbReference type="NCBIfam" id="TIGR03359">
    <property type="entry name" value="VI_chp_6"/>
    <property type="match status" value="1"/>
</dbReference>
<organism evidence="2">
    <name type="scientific">Granulicella tundricola (strain ATCC BAA-1859 / DSM 23138 / MP5ACTX9)</name>
    <dbReference type="NCBI Taxonomy" id="1198114"/>
    <lineage>
        <taxon>Bacteria</taxon>
        <taxon>Pseudomonadati</taxon>
        <taxon>Acidobacteriota</taxon>
        <taxon>Terriglobia</taxon>
        <taxon>Terriglobales</taxon>
        <taxon>Acidobacteriaceae</taxon>
        <taxon>Granulicella</taxon>
    </lineage>
</organism>
<dbReference type="InterPro" id="IPR010272">
    <property type="entry name" value="T6SS_TssF"/>
</dbReference>
<dbReference type="RefSeq" id="WP_013572707.1">
    <property type="nucleotide sequence ID" value="NC_015057.1"/>
</dbReference>
<protein>
    <submittedName>
        <fullName evidence="1">Type VI secretion protein, VC_A0110 family</fullName>
    </submittedName>
</protein>
<dbReference type="PANTHER" id="PTHR35370">
    <property type="entry name" value="CYTOPLASMIC PROTEIN-RELATED-RELATED"/>
    <property type="match status" value="1"/>
</dbReference>
<dbReference type="OrthoDB" id="9763676at2"/>
<reference evidence="2" key="1">
    <citation type="submission" date="2011-01" db="EMBL/GenBank/DDBJ databases">
        <title>Complete sequence of plasmid1 of Acidobacterium sp. MP5ACTX9.</title>
        <authorList>
            <consortium name="US DOE Joint Genome Institute"/>
            <person name="Lucas S."/>
            <person name="Copeland A."/>
            <person name="Lapidus A."/>
            <person name="Cheng J.-F."/>
            <person name="Goodwin L."/>
            <person name="Pitluck S."/>
            <person name="Teshima H."/>
            <person name="Detter J.C."/>
            <person name="Han C."/>
            <person name="Tapia R."/>
            <person name="Land M."/>
            <person name="Hauser L."/>
            <person name="Kyrpides N."/>
            <person name="Ivanova N."/>
            <person name="Ovchinnikova G."/>
            <person name="Pagani I."/>
            <person name="Rawat S.R."/>
            <person name="Mannisto M."/>
            <person name="Haggblom M.M."/>
            <person name="Woyke T."/>
        </authorList>
    </citation>
    <scope>NUCLEOTIDE SEQUENCE [LARGE SCALE GENOMIC DNA]</scope>
    <source>
        <strain evidence="2">MP5ACTX9</strain>
        <plasmid evidence="2">Plasmid pACIX901</plasmid>
    </source>
</reference>
<evidence type="ECO:0000313" key="1">
    <source>
        <dbReference type="EMBL" id="ADW70795.1"/>
    </source>
</evidence>
<keyword evidence="1" id="KW-0614">Plasmid</keyword>
<dbReference type="HOGENOM" id="CLU_028593_2_0_0"/>
<name>E8X5R1_GRATM</name>
<geneLocation type="plasmid" evidence="1 2">
    <name>pACIX901</name>
</geneLocation>
<dbReference type="Proteomes" id="UP000000343">
    <property type="component" value="Plasmid pACIX901"/>
</dbReference>
<dbReference type="PIRSF" id="PIRSF028304">
    <property type="entry name" value="UCP028304"/>
    <property type="match status" value="1"/>
</dbReference>
<dbReference type="AlphaFoldDB" id="E8X5R1"/>
<dbReference type="EMBL" id="CP002481">
    <property type="protein sequence ID" value="ADW70795.1"/>
    <property type="molecule type" value="Genomic_DNA"/>
</dbReference>
<proteinExistence type="predicted"/>
<keyword evidence="2" id="KW-1185">Reference proteome</keyword>
<gene>
    <name evidence="1" type="ordered locus">AciX9_3999</name>
</gene>
<sequence length="615" mass="69264">MSEELLEYYERELNYLRQMGGDFARRYPRVASRLLLTGDSCEDPHVERLLEGFAFMAARVHRRIDDDFPEISESLLNMIYPAYLRPIPSMTIVECLSDPGQGKKTAGTKIPRGSAMVTKATVDGMPCRFESAYEVELWPFSVVEAEWRQVERLQYPVRASGEVQAVTAARLKLKCFQDVEFEGLPLSTLRFHLAGDASVVYNLYEMISANCIEIILRDPKNRTRTISLEPGQIRMVGFEKDEAVIPHERRSAEGHRLLQEYFALPEKFLFFDLSGLEALGETGFGDEAEIIFLFSRFERSDRQQVMELGVSARTFRLGCTPVINLFPQTAEPILLTQTKHEYTVIPDGRHAAMMEVFSIDEVIAANPKLRQSVTLEPVNAHRYETREQKDTAYWTATRNVSQLGEREPSVLTISVVDLNGQLKSPDADVLTVRTTCSNFDLPSRFNFGTTESDMEAVGHAAAKVVNVLRRPTASADPPQGKGQVWRLVSLLSLNYLSLTEDGKTALQEILRLHNFTDSQHLENHIGSIQKMTSGPHFALVLSDYGLVPARGTEVHLELDEQQFVGGGVYLFAAVLDRFLAGYASINSFSQLSVRTNLRKEVMRTWPPRAGTKVLL</sequence>
<dbReference type="PANTHER" id="PTHR35370:SF1">
    <property type="entry name" value="TYPE VI SECRETION SYSTEM COMPONENT TSSF1"/>
    <property type="match status" value="1"/>
</dbReference>
<dbReference type="Pfam" id="PF05947">
    <property type="entry name" value="T6SS_TssF"/>
    <property type="match status" value="1"/>
</dbReference>
<accession>E8X5R1</accession>